<dbReference type="Proteomes" id="UP000478052">
    <property type="component" value="Unassembled WGS sequence"/>
</dbReference>
<dbReference type="AlphaFoldDB" id="A0A6G0W800"/>
<name>A0A6G0W800_APHCR</name>
<gene>
    <name evidence="1" type="ORF">FWK35_00032513</name>
</gene>
<organism evidence="1 2">
    <name type="scientific">Aphis craccivora</name>
    <name type="common">Cowpea aphid</name>
    <dbReference type="NCBI Taxonomy" id="307492"/>
    <lineage>
        <taxon>Eukaryota</taxon>
        <taxon>Metazoa</taxon>
        <taxon>Ecdysozoa</taxon>
        <taxon>Arthropoda</taxon>
        <taxon>Hexapoda</taxon>
        <taxon>Insecta</taxon>
        <taxon>Pterygota</taxon>
        <taxon>Neoptera</taxon>
        <taxon>Paraneoptera</taxon>
        <taxon>Hemiptera</taxon>
        <taxon>Sternorrhyncha</taxon>
        <taxon>Aphidomorpha</taxon>
        <taxon>Aphidoidea</taxon>
        <taxon>Aphididae</taxon>
        <taxon>Aphidini</taxon>
        <taxon>Aphis</taxon>
        <taxon>Aphis</taxon>
    </lineage>
</organism>
<proteinExistence type="predicted"/>
<keyword evidence="2" id="KW-1185">Reference proteome</keyword>
<protein>
    <recommendedName>
        <fullName evidence="3">NOF-FB transposable element protein</fullName>
    </recommendedName>
</protein>
<accession>A0A6G0W800</accession>
<evidence type="ECO:0000313" key="1">
    <source>
        <dbReference type="EMBL" id="KAF0723253.1"/>
    </source>
</evidence>
<evidence type="ECO:0000313" key="2">
    <source>
        <dbReference type="Proteomes" id="UP000478052"/>
    </source>
</evidence>
<sequence length="531" mass="61499">MRGAMKKKCSATLFGWSMKEPEIGGPLTIEVVTRDTYDQWKIHKKKRPLKGSKRVLVGEELLKDCASNWQRNTVSDLEFGDIMPSNIYDKGTLRKCKQEYKEKILGLSIKVTLTSLIELKHTSLSGTIHTISADMFFVHYWSQHQLIFYNTARKNSYSRLCIDATGSIIKKLHRSSMNLLSSHIFLYECVLNNSYCQVPVTQMVSEKQDTLSIYFWLGQWIRDGALIPHEVVSDYSKAIIGAMSRAFCNGISLHEYSERCYKILNDTYSNIDLPQCYIRIDISHIIKMVCRWKCLLDKHKYRLKEFYVRCVRLLIGSETMKEFEYILIDILTVAMSETEGFFKTKNGIEENPSEISRKTLLNKIKGEDCNIVNTYIQLNDFNNDTDNYNIFDDDTNINDINSSMYNFLQKIEDICAKNASVTGDRLSPYYIPGIKNNILRIAKEFPMWSNVMKIYFKSPYENATSAPVEGDFGELKNRILMHESKPMKVDRFIVTHINSIENSLKIARSNQKLQQDSTKINQEKSGLYKLF</sequence>
<comment type="caution">
    <text evidence="1">The sequence shown here is derived from an EMBL/GenBank/DDBJ whole genome shotgun (WGS) entry which is preliminary data.</text>
</comment>
<reference evidence="1 2" key="1">
    <citation type="submission" date="2019-08" db="EMBL/GenBank/DDBJ databases">
        <title>Whole genome of Aphis craccivora.</title>
        <authorList>
            <person name="Voronova N.V."/>
            <person name="Shulinski R.S."/>
            <person name="Bandarenka Y.V."/>
            <person name="Zhorov D.G."/>
            <person name="Warner D."/>
        </authorList>
    </citation>
    <scope>NUCLEOTIDE SEQUENCE [LARGE SCALE GENOMIC DNA]</scope>
    <source>
        <strain evidence="1">180601</strain>
        <tissue evidence="1">Whole Body</tissue>
    </source>
</reference>
<dbReference type="EMBL" id="VUJU01008997">
    <property type="protein sequence ID" value="KAF0723253.1"/>
    <property type="molecule type" value="Genomic_DNA"/>
</dbReference>
<dbReference type="OrthoDB" id="10055366at2759"/>
<evidence type="ECO:0008006" key="3">
    <source>
        <dbReference type="Google" id="ProtNLM"/>
    </source>
</evidence>